<evidence type="ECO:0000256" key="7">
    <source>
        <dbReference type="ARBA" id="ARBA00023136"/>
    </source>
</evidence>
<dbReference type="InterPro" id="IPR020846">
    <property type="entry name" value="MFS_dom"/>
</dbReference>
<dbReference type="OrthoDB" id="9800416at2"/>
<protein>
    <recommendedName>
        <fullName evidence="8">Bcr/CflA family efflux transporter</fullName>
    </recommendedName>
</protein>
<dbReference type="CDD" id="cd17320">
    <property type="entry name" value="MFS_MdfA_MDR_like"/>
    <property type="match status" value="1"/>
</dbReference>
<dbReference type="AlphaFoldDB" id="A0A1H8GDS8"/>
<dbReference type="PROSITE" id="PS50850">
    <property type="entry name" value="MFS"/>
    <property type="match status" value="1"/>
</dbReference>
<feature type="transmembrane region" description="Helical" evidence="8">
    <location>
        <begin position="170"/>
        <end position="188"/>
    </location>
</feature>
<gene>
    <name evidence="10" type="ORF">SAMN04488011_10434</name>
</gene>
<evidence type="ECO:0000256" key="2">
    <source>
        <dbReference type="ARBA" id="ARBA00006236"/>
    </source>
</evidence>
<dbReference type="GO" id="GO:0005886">
    <property type="term" value="C:plasma membrane"/>
    <property type="evidence" value="ECO:0007669"/>
    <property type="project" value="UniProtKB-SubCell"/>
</dbReference>
<accession>A0A1H8GDS8</accession>
<comment type="subcellular location">
    <subcellularLocation>
        <location evidence="8">Cell inner membrane</location>
        <topology evidence="8">Multi-pass membrane protein</topology>
    </subcellularLocation>
    <subcellularLocation>
        <location evidence="1">Cell membrane</location>
        <topology evidence="1">Multi-pass membrane protein</topology>
    </subcellularLocation>
</comment>
<evidence type="ECO:0000259" key="9">
    <source>
        <dbReference type="PROSITE" id="PS50850"/>
    </source>
</evidence>
<keyword evidence="7 8" id="KW-0472">Membrane</keyword>
<reference evidence="11" key="1">
    <citation type="submission" date="2016-10" db="EMBL/GenBank/DDBJ databases">
        <authorList>
            <person name="Varghese N."/>
            <person name="Submissions S."/>
        </authorList>
    </citation>
    <scope>NUCLEOTIDE SEQUENCE [LARGE SCALE GENOMIC DNA]</scope>
    <source>
        <strain evidence="11">DSM 26893</strain>
    </source>
</reference>
<feature type="transmembrane region" description="Helical" evidence="8">
    <location>
        <begin position="247"/>
        <end position="266"/>
    </location>
</feature>
<evidence type="ECO:0000313" key="10">
    <source>
        <dbReference type="EMBL" id="SEN41905.1"/>
    </source>
</evidence>
<sequence>MSIVSPVRFLDRTTPPHVVTMILLTSLGALSMNLFLPSLPTMTEFFATEYSVIQIAVAGYLGVSAVLQLVIGPLSDKFGRRSVMMGALVIFIAASIGCALSTTIEVFLAFRLVQAAIVAGMILPRAAIRDMFSEARAASMIGWVTMGMAVAPMIAPAFGGALDGLFGWQANFWALMILGVLALALAWADMGETAAPSTESLFQQVGHYPELLLSPRFWGYALTAAFASGAFFAYLGGAPYVGSEVYGLDPFALGIFFGAPAVGYMVGNGISGQYSARFGVIPMITFGTIITLAGLGTGLIVDLIGIRNHVTFFSFMVFVGLGNGLVIPNSMAGMLSVRPRLAGTASGLGGAIMIGGGAALSTLAGIVLQAGDGAAPLLWLMTLTSAGSVAAIFYVIHRERLRRADPPEAEAEPAE</sequence>
<keyword evidence="3 8" id="KW-0813">Transport</keyword>
<dbReference type="Pfam" id="PF07690">
    <property type="entry name" value="MFS_1"/>
    <property type="match status" value="1"/>
</dbReference>
<organism evidence="10 11">
    <name type="scientific">Palleronia pelagia</name>
    <dbReference type="NCBI Taxonomy" id="387096"/>
    <lineage>
        <taxon>Bacteria</taxon>
        <taxon>Pseudomonadati</taxon>
        <taxon>Pseudomonadota</taxon>
        <taxon>Alphaproteobacteria</taxon>
        <taxon>Rhodobacterales</taxon>
        <taxon>Roseobacteraceae</taxon>
        <taxon>Palleronia</taxon>
    </lineage>
</organism>
<dbReference type="InterPro" id="IPR036259">
    <property type="entry name" value="MFS_trans_sf"/>
</dbReference>
<dbReference type="Proteomes" id="UP000199372">
    <property type="component" value="Unassembled WGS sequence"/>
</dbReference>
<keyword evidence="4" id="KW-1003">Cell membrane</keyword>
<evidence type="ECO:0000256" key="6">
    <source>
        <dbReference type="ARBA" id="ARBA00022989"/>
    </source>
</evidence>
<dbReference type="PANTHER" id="PTHR43124">
    <property type="entry name" value="PURINE EFFLUX PUMP PBUE"/>
    <property type="match status" value="1"/>
</dbReference>
<feature type="transmembrane region" description="Helical" evidence="8">
    <location>
        <begin position="83"/>
        <end position="102"/>
    </location>
</feature>
<evidence type="ECO:0000256" key="1">
    <source>
        <dbReference type="ARBA" id="ARBA00004651"/>
    </source>
</evidence>
<feature type="transmembrane region" description="Helical" evidence="8">
    <location>
        <begin position="18"/>
        <end position="39"/>
    </location>
</feature>
<feature type="transmembrane region" description="Helical" evidence="8">
    <location>
        <begin position="140"/>
        <end position="158"/>
    </location>
</feature>
<comment type="caution">
    <text evidence="8">Lacks conserved residue(s) required for the propagation of feature annotation.</text>
</comment>
<keyword evidence="8" id="KW-0997">Cell inner membrane</keyword>
<keyword evidence="6 8" id="KW-1133">Transmembrane helix</keyword>
<dbReference type="GO" id="GO:1990961">
    <property type="term" value="P:xenobiotic detoxification by transmembrane export across the plasma membrane"/>
    <property type="evidence" value="ECO:0007669"/>
    <property type="project" value="InterPro"/>
</dbReference>
<keyword evidence="11" id="KW-1185">Reference proteome</keyword>
<evidence type="ECO:0000256" key="3">
    <source>
        <dbReference type="ARBA" id="ARBA00022448"/>
    </source>
</evidence>
<name>A0A1H8GDS8_9RHOB</name>
<evidence type="ECO:0000313" key="11">
    <source>
        <dbReference type="Proteomes" id="UP000199372"/>
    </source>
</evidence>
<dbReference type="RefSeq" id="WP_091845292.1">
    <property type="nucleotide sequence ID" value="NZ_FOCM01000004.1"/>
</dbReference>
<dbReference type="InterPro" id="IPR004812">
    <property type="entry name" value="Efflux_drug-R_Bcr/CmlA"/>
</dbReference>
<dbReference type="Gene3D" id="1.20.1720.10">
    <property type="entry name" value="Multidrug resistance protein D"/>
    <property type="match status" value="1"/>
</dbReference>
<dbReference type="PROSITE" id="PS00216">
    <property type="entry name" value="SUGAR_TRANSPORT_1"/>
    <property type="match status" value="1"/>
</dbReference>
<evidence type="ECO:0000256" key="5">
    <source>
        <dbReference type="ARBA" id="ARBA00022692"/>
    </source>
</evidence>
<evidence type="ECO:0000256" key="4">
    <source>
        <dbReference type="ARBA" id="ARBA00022475"/>
    </source>
</evidence>
<feature type="transmembrane region" description="Helical" evidence="8">
    <location>
        <begin position="278"/>
        <end position="304"/>
    </location>
</feature>
<dbReference type="InterPro" id="IPR005829">
    <property type="entry name" value="Sugar_transporter_CS"/>
</dbReference>
<dbReference type="PANTHER" id="PTHR43124:SF3">
    <property type="entry name" value="CHLORAMPHENICOL EFFLUX PUMP RV0191"/>
    <property type="match status" value="1"/>
</dbReference>
<proteinExistence type="inferred from homology"/>
<dbReference type="NCBIfam" id="TIGR00710">
    <property type="entry name" value="efflux_Bcr_CflA"/>
    <property type="match status" value="1"/>
</dbReference>
<keyword evidence="5 8" id="KW-0812">Transmembrane</keyword>
<feature type="transmembrane region" description="Helical" evidence="8">
    <location>
        <begin position="310"/>
        <end position="327"/>
    </location>
</feature>
<comment type="similarity">
    <text evidence="2 8">Belongs to the major facilitator superfamily. Bcr/CmlA family.</text>
</comment>
<dbReference type="SUPFAM" id="SSF103473">
    <property type="entry name" value="MFS general substrate transporter"/>
    <property type="match status" value="1"/>
</dbReference>
<dbReference type="EMBL" id="FOCM01000004">
    <property type="protein sequence ID" value="SEN41905.1"/>
    <property type="molecule type" value="Genomic_DNA"/>
</dbReference>
<feature type="transmembrane region" description="Helical" evidence="8">
    <location>
        <begin position="348"/>
        <end position="371"/>
    </location>
</feature>
<dbReference type="InterPro" id="IPR011701">
    <property type="entry name" value="MFS"/>
</dbReference>
<feature type="transmembrane region" description="Helical" evidence="8">
    <location>
        <begin position="217"/>
        <end position="235"/>
    </location>
</feature>
<feature type="domain" description="Major facilitator superfamily (MFS) profile" evidence="9">
    <location>
        <begin position="17"/>
        <end position="400"/>
    </location>
</feature>
<dbReference type="InterPro" id="IPR050189">
    <property type="entry name" value="MFS_Efflux_Transporters"/>
</dbReference>
<evidence type="ECO:0000256" key="8">
    <source>
        <dbReference type="RuleBase" id="RU365088"/>
    </source>
</evidence>
<feature type="transmembrane region" description="Helical" evidence="8">
    <location>
        <begin position="377"/>
        <end position="396"/>
    </location>
</feature>
<feature type="transmembrane region" description="Helical" evidence="8">
    <location>
        <begin position="51"/>
        <end position="71"/>
    </location>
</feature>
<dbReference type="GO" id="GO:0042910">
    <property type="term" value="F:xenobiotic transmembrane transporter activity"/>
    <property type="evidence" value="ECO:0007669"/>
    <property type="project" value="InterPro"/>
</dbReference>